<keyword evidence="7" id="KW-0479">Metal-binding</keyword>
<keyword evidence="3 4" id="KW-0156">Chromatin regulator</keyword>
<evidence type="ECO:0000313" key="10">
    <source>
        <dbReference type="EMBL" id="CAI2370174.1"/>
    </source>
</evidence>
<dbReference type="GO" id="GO:0141221">
    <property type="term" value="F:histone deacetylase activity, hydrolytic mechanism"/>
    <property type="evidence" value="ECO:0007669"/>
    <property type="project" value="UniProtKB-EC"/>
</dbReference>
<evidence type="ECO:0000256" key="3">
    <source>
        <dbReference type="ARBA" id="ARBA00022853"/>
    </source>
</evidence>
<feature type="compositionally biased region" description="Basic and acidic residues" evidence="8">
    <location>
        <begin position="406"/>
        <end position="420"/>
    </location>
</feature>
<feature type="binding site" evidence="7">
    <location>
        <position position="168"/>
    </location>
    <ligand>
        <name>a divalent metal cation</name>
        <dbReference type="ChEBI" id="CHEBI:60240"/>
    </ligand>
</feature>
<dbReference type="Proteomes" id="UP001295684">
    <property type="component" value="Unassembled WGS sequence"/>
</dbReference>
<dbReference type="PIRSF" id="PIRSF037913">
    <property type="entry name" value="His_deacetylse_1"/>
    <property type="match status" value="1"/>
</dbReference>
<dbReference type="PRINTS" id="PR01270">
    <property type="entry name" value="HDASUPER"/>
</dbReference>
<dbReference type="PANTHER" id="PTHR10625:SF44">
    <property type="entry name" value="HISTONE DEACETYLASE 19"/>
    <property type="match status" value="1"/>
</dbReference>
<dbReference type="EC" id="3.5.1.98" evidence="1 4"/>
<protein>
    <recommendedName>
        <fullName evidence="1 4">Histone deacetylase</fullName>
        <ecNumber evidence="1 4">3.5.1.98</ecNumber>
    </recommendedName>
</protein>
<evidence type="ECO:0000256" key="5">
    <source>
        <dbReference type="PIRSR" id="PIRSR037913-1"/>
    </source>
</evidence>
<dbReference type="InterPro" id="IPR023696">
    <property type="entry name" value="Ureohydrolase_dom_sf"/>
</dbReference>
<keyword evidence="4" id="KW-0539">Nucleus</keyword>
<evidence type="ECO:0000256" key="4">
    <source>
        <dbReference type="PIRNR" id="PIRNR037913"/>
    </source>
</evidence>
<evidence type="ECO:0000256" key="6">
    <source>
        <dbReference type="PIRSR" id="PIRSR037913-2"/>
    </source>
</evidence>
<feature type="binding site" evidence="7">
    <location>
        <position position="256"/>
    </location>
    <ligand>
        <name>a divalent metal cation</name>
        <dbReference type="ChEBI" id="CHEBI:60240"/>
    </ligand>
</feature>
<evidence type="ECO:0000256" key="7">
    <source>
        <dbReference type="PIRSR" id="PIRSR037913-3"/>
    </source>
</evidence>
<organism evidence="10 11">
    <name type="scientific">Euplotes crassus</name>
    <dbReference type="NCBI Taxonomy" id="5936"/>
    <lineage>
        <taxon>Eukaryota</taxon>
        <taxon>Sar</taxon>
        <taxon>Alveolata</taxon>
        <taxon>Ciliophora</taxon>
        <taxon>Intramacronucleata</taxon>
        <taxon>Spirotrichea</taxon>
        <taxon>Hypotrichia</taxon>
        <taxon>Euplotida</taxon>
        <taxon>Euplotidae</taxon>
        <taxon>Moneuplotes</taxon>
    </lineage>
</organism>
<evidence type="ECO:0000256" key="2">
    <source>
        <dbReference type="ARBA" id="ARBA00022801"/>
    </source>
</evidence>
<evidence type="ECO:0000256" key="8">
    <source>
        <dbReference type="SAM" id="MobiDB-lite"/>
    </source>
</evidence>
<name>A0AAD1URZ5_EUPCR</name>
<dbReference type="GO" id="GO:0046872">
    <property type="term" value="F:metal ion binding"/>
    <property type="evidence" value="ECO:0007669"/>
    <property type="project" value="UniProtKB-KW"/>
</dbReference>
<feature type="binding site" evidence="6">
    <location>
        <position position="91"/>
    </location>
    <ligand>
        <name>substrate</name>
    </ligand>
</feature>
<dbReference type="PANTHER" id="PTHR10625">
    <property type="entry name" value="HISTONE DEACETYLASE HDAC1-RELATED"/>
    <property type="match status" value="1"/>
</dbReference>
<dbReference type="EMBL" id="CAMPGE010011338">
    <property type="protein sequence ID" value="CAI2370174.1"/>
    <property type="molecule type" value="Genomic_DNA"/>
</dbReference>
<gene>
    <name evidence="10" type="ORF">ECRASSUSDP1_LOCUS11482</name>
</gene>
<dbReference type="Pfam" id="PF00850">
    <property type="entry name" value="Hist_deacetyl"/>
    <property type="match status" value="1"/>
</dbReference>
<feature type="binding site" evidence="7">
    <location>
        <position position="170"/>
    </location>
    <ligand>
        <name>a divalent metal cation</name>
        <dbReference type="ChEBI" id="CHEBI:60240"/>
    </ligand>
</feature>
<dbReference type="GO" id="GO:0040029">
    <property type="term" value="P:epigenetic regulation of gene expression"/>
    <property type="evidence" value="ECO:0007669"/>
    <property type="project" value="TreeGrafter"/>
</dbReference>
<dbReference type="SUPFAM" id="SSF52768">
    <property type="entry name" value="Arginase/deacetylase"/>
    <property type="match status" value="1"/>
</dbReference>
<dbReference type="InterPro" id="IPR023801">
    <property type="entry name" value="His_deacetylse_dom"/>
</dbReference>
<keyword evidence="2 4" id="KW-0378">Hydrolase</keyword>
<feature type="binding site" evidence="6">
    <location>
        <position position="295"/>
    </location>
    <ligand>
        <name>substrate</name>
    </ligand>
</feature>
<keyword evidence="11" id="KW-1185">Reference proteome</keyword>
<sequence length="420" mass="47987">MEGKKNRVAYFYDNEIGSFYYGNDHPMKPFRIKMAHQLIVNYGLYRKMNVYQPHRATQAEMLKFHSSEYIDYLRMVIPTVEESHFSLGQNDCPVFDGLYDFCQISAGGSIDAASLLNAQASDICINWGGGLHHAKKCEASGFCYVNDIVLGILELLKYHDRVLYIDIDVHHGDGVEEAFYLTNRVMTLSFHKFGDFFPGTGSIKDTGAEIGKNFALNVPLKSGMTDDKYVDLFRVITSNVRDKFQPSAVVLQCGADSLSWDRLGPFCLTIQGHGECVDYIKSWNVPLLVVGGGGYTVKNVSRCWTYETAVCLNEHNNISEYLPENDYYEYYAPDYELFISKRNEPDDNTPEYLNYVTTKCLSNLKELEGAPNVPFMEVPPNFFDTEELEKKMKSNSAALDDDEQEDLNRQKRYEEEKEEE</sequence>
<feature type="region of interest" description="Disordered" evidence="8">
    <location>
        <begin position="389"/>
        <end position="420"/>
    </location>
</feature>
<evidence type="ECO:0000313" key="11">
    <source>
        <dbReference type="Proteomes" id="UP001295684"/>
    </source>
</evidence>
<dbReference type="PRINTS" id="PR01271">
    <property type="entry name" value="HISDACETLASE"/>
</dbReference>
<dbReference type="AlphaFoldDB" id="A0AAD1URZ5"/>
<comment type="catalytic activity">
    <reaction evidence="4">
        <text>N(6)-acetyl-L-lysyl-[histone] + H2O = L-lysyl-[histone] + acetate</text>
        <dbReference type="Rhea" id="RHEA:58196"/>
        <dbReference type="Rhea" id="RHEA-COMP:9845"/>
        <dbReference type="Rhea" id="RHEA-COMP:11338"/>
        <dbReference type="ChEBI" id="CHEBI:15377"/>
        <dbReference type="ChEBI" id="CHEBI:29969"/>
        <dbReference type="ChEBI" id="CHEBI:30089"/>
        <dbReference type="ChEBI" id="CHEBI:61930"/>
        <dbReference type="EC" id="3.5.1.98"/>
    </reaction>
</comment>
<keyword evidence="4" id="KW-0804">Transcription</keyword>
<evidence type="ECO:0000259" key="9">
    <source>
        <dbReference type="Pfam" id="PF00850"/>
    </source>
</evidence>
<dbReference type="InterPro" id="IPR003084">
    <property type="entry name" value="HDAC_I/II"/>
</dbReference>
<accession>A0AAD1URZ5</accession>
<reference evidence="10" key="1">
    <citation type="submission" date="2023-07" db="EMBL/GenBank/DDBJ databases">
        <authorList>
            <consortium name="AG Swart"/>
            <person name="Singh M."/>
            <person name="Singh A."/>
            <person name="Seah K."/>
            <person name="Emmerich C."/>
        </authorList>
    </citation>
    <scope>NUCLEOTIDE SEQUENCE</scope>
    <source>
        <strain evidence="10">DP1</strain>
    </source>
</reference>
<comment type="subcellular location">
    <subcellularLocation>
        <location evidence="4">Nucleus</location>
    </subcellularLocation>
</comment>
<dbReference type="GO" id="GO:0005634">
    <property type="term" value="C:nucleus"/>
    <property type="evidence" value="ECO:0007669"/>
    <property type="project" value="UniProtKB-SubCell"/>
</dbReference>
<dbReference type="InterPro" id="IPR037138">
    <property type="entry name" value="His_deacetylse_dom_sf"/>
</dbReference>
<proteinExistence type="inferred from homology"/>
<evidence type="ECO:0000256" key="1">
    <source>
        <dbReference type="ARBA" id="ARBA00012111"/>
    </source>
</evidence>
<comment type="caution">
    <text evidence="10">The sequence shown here is derived from an EMBL/GenBank/DDBJ whole genome shotgun (WGS) entry which is preliminary data.</text>
</comment>
<comment type="similarity">
    <text evidence="4">Belongs to the histone deacetylase family. HD Type 1 subfamily.</text>
</comment>
<keyword evidence="4" id="KW-0805">Transcription regulation</keyword>
<dbReference type="InterPro" id="IPR000286">
    <property type="entry name" value="HDACs"/>
</dbReference>
<feature type="active site" description="Proton acceptor" evidence="5">
    <location>
        <position position="133"/>
    </location>
</feature>
<dbReference type="Gene3D" id="3.40.800.20">
    <property type="entry name" value="Histone deacetylase domain"/>
    <property type="match status" value="1"/>
</dbReference>
<feature type="binding site" evidence="6">
    <location>
        <position position="141"/>
    </location>
    <ligand>
        <name>substrate</name>
    </ligand>
</feature>
<feature type="domain" description="Histone deacetylase" evidence="9">
    <location>
        <begin position="25"/>
        <end position="310"/>
    </location>
</feature>